<dbReference type="Gene3D" id="1.50.40.10">
    <property type="entry name" value="Mitochondrial carrier domain"/>
    <property type="match status" value="1"/>
</dbReference>
<dbReference type="GO" id="GO:0004383">
    <property type="term" value="F:guanylate cyclase activity"/>
    <property type="evidence" value="ECO:0007669"/>
    <property type="project" value="UniProtKB-EC"/>
</dbReference>
<dbReference type="Proteomes" id="UP000515146">
    <property type="component" value="Unplaced"/>
</dbReference>
<dbReference type="Pfam" id="PF07700">
    <property type="entry name" value="HNOB"/>
    <property type="match status" value="1"/>
</dbReference>
<evidence type="ECO:0000256" key="1">
    <source>
        <dbReference type="ARBA" id="ARBA00004141"/>
    </source>
</evidence>
<evidence type="ECO:0000256" key="7">
    <source>
        <dbReference type="ARBA" id="ARBA00022741"/>
    </source>
</evidence>
<evidence type="ECO:0000313" key="15">
    <source>
        <dbReference type="RefSeq" id="XP_027197390.1"/>
    </source>
</evidence>
<dbReference type="SMART" id="SM00044">
    <property type="entry name" value="CYCc"/>
    <property type="match status" value="1"/>
</dbReference>
<organism evidence="14 15">
    <name type="scientific">Dermatophagoides pteronyssinus</name>
    <name type="common">European house dust mite</name>
    <dbReference type="NCBI Taxonomy" id="6956"/>
    <lineage>
        <taxon>Eukaryota</taxon>
        <taxon>Metazoa</taxon>
        <taxon>Ecdysozoa</taxon>
        <taxon>Arthropoda</taxon>
        <taxon>Chelicerata</taxon>
        <taxon>Arachnida</taxon>
        <taxon>Acari</taxon>
        <taxon>Acariformes</taxon>
        <taxon>Sarcoptiformes</taxon>
        <taxon>Astigmata</taxon>
        <taxon>Psoroptidia</taxon>
        <taxon>Analgoidea</taxon>
        <taxon>Pyroglyphidae</taxon>
        <taxon>Dermatophagoidinae</taxon>
        <taxon>Dermatophagoides</taxon>
    </lineage>
</organism>
<evidence type="ECO:0000256" key="8">
    <source>
        <dbReference type="ARBA" id="ARBA00023134"/>
    </source>
</evidence>
<dbReference type="InterPro" id="IPR018108">
    <property type="entry name" value="MCP_transmembrane"/>
</dbReference>
<sequence length="1160" mass="131169">MKTLEIQQPPLNPFINGTIDLLAGSAGGTATVLVGQPLDTIKVKMQTFPHLYQNTLICFRQTLLKEGVRKGLYAGTLPALLANVAENSVLFCAYGFCQKIVQFTMNKDSCNTLENATAGFLAAFFSSFTLCPTELIKCKLQALRETGKGSIGAFELTRNILKSEGIPGLFRGLTSTMAREMPGYFFFFGGYEYTKKLMIKHGGQSEELGLLKTTIAGGIGGVCLWTSIFPFDVVKSRIQIQSSKESMNKVLITILRQEGIKGLYNGLTPTLLRTFPSTGSIFSYSVNGRDPIKTIRDFALETDEVKILEERFIDHFTETILSKLANEMKSGIPSMSIPPLDPLRLDEIRVEPHIGNEIFTIKLNNIQIEGLSDLDIQDIRPRLNVLKVRFALLFPKITAGCHFKVNGTIYNVIDVNGEGHGKLEYDDVLVRTQLNLVHENKTFRIASCDPPLIDFNTAKIVLTNQNNTGIASELGSLLFWVFADHVVQEIDQYLLKYVNNNMLLFKVPETFSPAVTWLLNRSSSQKSNNDDSPNDDNGYVMVGNNDPNRPPYPQTLMLNDEFGLIHDCLEDFVIKLFGEEKWLNIFFRVTHSKEGSMRLFYYSQRKGLAAFVKGMITTASQEIFRTEVIVNIISIENDVVEFEIINKSIDPDSDAFEKIKTPFTDNTLSTSPKSLFFSVETLCEALPFHFVFRRNFRIVQMGNSLKRYVKKDLLTKNKTNKIMFSDLFIISRPIIELDFETILSFSNHLFSLISREEYVKENLRKSSYVPRKFSLSESVQKQHPRLELKGQMISLPAYDSILFVGSPKIPYIQDMANLDLTMSDFPISDATGRCILIRSLHKDDIELIKKYDVAANHLKIVEKKLRLEISKNHKILHEIFPAKIARILCQSIKVDAEYFEHVTCLYSDIVDFTAMCSCSSLKAIDIVKLLNKLYIQFDNQTNYYGTFKVETVGDAYVVISGVPESVEDHADRVVEMGLAMVHVTRTIISPKDGKHIEMRIGIHSGPCMAGIVGLSMPRYAVFGRTITLANKMEFAGPHGMVHISEATKNYLKKDKYYFVEANVQHLFDFPTYIVTKLYEEYHEDYLVVENNLNMTGGLFKSPSQSPVAKTKNMPANSNMNFSNIDFRRGKQPKTFENDSIIPSIRINPSESQINDKYLKI</sequence>
<evidence type="ECO:0000313" key="14">
    <source>
        <dbReference type="Proteomes" id="UP000515146"/>
    </source>
</evidence>
<dbReference type="EC" id="4.6.1.2" evidence="4"/>
<name>A0A6P6XVT5_DERPT</name>
<gene>
    <name evidence="15" type="primary">LOC113791767</name>
</gene>
<evidence type="ECO:0000256" key="12">
    <source>
        <dbReference type="PROSITE-ProRule" id="PRU00282"/>
    </source>
</evidence>
<protein>
    <recommendedName>
        <fullName evidence="4">guanylate cyclase</fullName>
        <ecNumber evidence="4">4.6.1.2</ecNumber>
    </recommendedName>
</protein>
<evidence type="ECO:0000256" key="10">
    <source>
        <dbReference type="ARBA" id="ARBA00023239"/>
    </source>
</evidence>
<dbReference type="InterPro" id="IPR038606">
    <property type="entry name" value="To_sf"/>
</dbReference>
<dbReference type="InterPro" id="IPR011645">
    <property type="entry name" value="HNOB_dom_associated"/>
</dbReference>
<keyword evidence="11" id="KW-0141">cGMP biosynthesis</keyword>
<dbReference type="Pfam" id="PF07701">
    <property type="entry name" value="HNOBA"/>
    <property type="match status" value="1"/>
</dbReference>
<dbReference type="GO" id="GO:0016020">
    <property type="term" value="C:membrane"/>
    <property type="evidence" value="ECO:0007669"/>
    <property type="project" value="UniProtKB-SubCell"/>
</dbReference>
<dbReference type="Gene3D" id="3.30.70.1230">
    <property type="entry name" value="Nucleotide cyclase"/>
    <property type="match status" value="1"/>
</dbReference>
<dbReference type="InterPro" id="IPR011644">
    <property type="entry name" value="Heme_NO-bd"/>
</dbReference>
<dbReference type="GO" id="GO:0020037">
    <property type="term" value="F:heme binding"/>
    <property type="evidence" value="ECO:0007669"/>
    <property type="project" value="InterPro"/>
</dbReference>
<dbReference type="GO" id="GO:0005525">
    <property type="term" value="F:GTP binding"/>
    <property type="evidence" value="ECO:0007669"/>
    <property type="project" value="UniProtKB-KW"/>
</dbReference>
<dbReference type="OrthoDB" id="6127067at2759"/>
<dbReference type="InterPro" id="IPR024096">
    <property type="entry name" value="NO_sig/Golgi_transp_ligand-bd"/>
</dbReference>
<accession>A0A6P6XVT5</accession>
<dbReference type="SUPFAM" id="SSF103506">
    <property type="entry name" value="Mitochondrial carrier"/>
    <property type="match status" value="1"/>
</dbReference>
<dbReference type="CDD" id="cd07302">
    <property type="entry name" value="CHD"/>
    <property type="match status" value="1"/>
</dbReference>
<reference evidence="15" key="1">
    <citation type="submission" date="2025-08" db="UniProtKB">
        <authorList>
            <consortium name="RefSeq"/>
        </authorList>
    </citation>
    <scope>IDENTIFICATION</scope>
    <source>
        <strain evidence="15">Airmid</strain>
    </source>
</reference>
<dbReference type="PANTHER" id="PTHR45655">
    <property type="entry name" value="GUANYLATE CYCLASE SOLUBLE SUBUNIT BETA-2"/>
    <property type="match status" value="1"/>
</dbReference>
<evidence type="ECO:0000256" key="9">
    <source>
        <dbReference type="ARBA" id="ARBA00023136"/>
    </source>
</evidence>
<evidence type="ECO:0000256" key="5">
    <source>
        <dbReference type="ARBA" id="ARBA00022490"/>
    </source>
</evidence>
<dbReference type="InterPro" id="IPR010562">
    <property type="entry name" value="Haemolymph_juvenile_hormone-bd"/>
</dbReference>
<dbReference type="GO" id="GO:0008074">
    <property type="term" value="C:guanylate cyclase complex, soluble"/>
    <property type="evidence" value="ECO:0007669"/>
    <property type="project" value="TreeGrafter"/>
</dbReference>
<comment type="subcellular location">
    <subcellularLocation>
        <location evidence="2">Cytoplasm</location>
    </subcellularLocation>
    <subcellularLocation>
        <location evidence="1">Membrane</location>
        <topology evidence="1">Multi-pass membrane protein</topology>
    </subcellularLocation>
</comment>
<evidence type="ECO:0000256" key="6">
    <source>
        <dbReference type="ARBA" id="ARBA00022692"/>
    </source>
</evidence>
<dbReference type="PANTHER" id="PTHR45655:SF13">
    <property type="entry name" value="SOLUBLE GUANYLATE CYCLASE GCY-32-RELATED"/>
    <property type="match status" value="1"/>
</dbReference>
<dbReference type="Pfam" id="PF00153">
    <property type="entry name" value="Mito_carr"/>
    <property type="match status" value="3"/>
</dbReference>
<evidence type="ECO:0000256" key="3">
    <source>
        <dbReference type="ARBA" id="ARBA00006375"/>
    </source>
</evidence>
<proteinExistence type="inferred from homology"/>
<dbReference type="SUPFAM" id="SSF55073">
    <property type="entry name" value="Nucleotide cyclase"/>
    <property type="match status" value="1"/>
</dbReference>
<evidence type="ECO:0000256" key="11">
    <source>
        <dbReference type="ARBA" id="ARBA00023293"/>
    </source>
</evidence>
<keyword evidence="10" id="KW-0456">Lyase</keyword>
<dbReference type="KEGG" id="dpte:113791767"/>
<dbReference type="AlphaFoldDB" id="A0A6P6XVT5"/>
<keyword evidence="5" id="KW-0963">Cytoplasm</keyword>
<dbReference type="InterPro" id="IPR029787">
    <property type="entry name" value="Nucleotide_cyclase"/>
</dbReference>
<keyword evidence="7" id="KW-0547">Nucleotide-binding</keyword>
<dbReference type="Gene3D" id="3.30.450.260">
    <property type="entry name" value="Haem NO binding associated domain"/>
    <property type="match status" value="1"/>
</dbReference>
<dbReference type="SMART" id="SM00700">
    <property type="entry name" value="JHBP"/>
    <property type="match status" value="1"/>
</dbReference>
<keyword evidence="14" id="KW-1185">Reference proteome</keyword>
<dbReference type="InterPro" id="IPR038158">
    <property type="entry name" value="H-NOX_domain_sf"/>
</dbReference>
<evidence type="ECO:0000256" key="2">
    <source>
        <dbReference type="ARBA" id="ARBA00004496"/>
    </source>
</evidence>
<dbReference type="GO" id="GO:0019934">
    <property type="term" value="P:cGMP-mediated signaling"/>
    <property type="evidence" value="ECO:0007669"/>
    <property type="project" value="TreeGrafter"/>
</dbReference>
<comment type="similarity">
    <text evidence="3">Belongs to the mitochondrial carrier (TC 2.A.29) family.</text>
</comment>
<dbReference type="InterPro" id="IPR001054">
    <property type="entry name" value="A/G_cyclase"/>
</dbReference>
<dbReference type="InParanoid" id="A0A6P6XVT5"/>
<keyword evidence="9 12" id="KW-0472">Membrane</keyword>
<dbReference type="RefSeq" id="XP_027197390.1">
    <property type="nucleotide sequence ID" value="XM_027341589.1"/>
</dbReference>
<feature type="repeat" description="Solcar" evidence="12">
    <location>
        <begin position="110"/>
        <end position="197"/>
    </location>
</feature>
<dbReference type="Gene3D" id="3.90.1520.10">
    <property type="entry name" value="H-NOX domain"/>
    <property type="match status" value="1"/>
</dbReference>
<dbReference type="GO" id="GO:0070482">
    <property type="term" value="P:response to oxygen levels"/>
    <property type="evidence" value="ECO:0007669"/>
    <property type="project" value="TreeGrafter"/>
</dbReference>
<dbReference type="Pfam" id="PF06585">
    <property type="entry name" value="JHBP"/>
    <property type="match status" value="1"/>
</dbReference>
<dbReference type="Gene3D" id="3.15.10.30">
    <property type="entry name" value="Haemolymph juvenile hormone binding protein"/>
    <property type="match status" value="1"/>
</dbReference>
<dbReference type="PROSITE" id="PS50920">
    <property type="entry name" value="SOLCAR"/>
    <property type="match status" value="3"/>
</dbReference>
<keyword evidence="8" id="KW-0342">GTP-binding</keyword>
<feature type="repeat" description="Solcar" evidence="12">
    <location>
        <begin position="15"/>
        <end position="100"/>
    </location>
</feature>
<dbReference type="SUPFAM" id="SSF111126">
    <property type="entry name" value="Ligand-binding domain in the NO signalling and Golgi transport"/>
    <property type="match status" value="1"/>
</dbReference>
<feature type="repeat" description="Solcar" evidence="12">
    <location>
        <begin position="208"/>
        <end position="291"/>
    </location>
</feature>
<dbReference type="InterPro" id="IPR042463">
    <property type="entry name" value="HNOB_dom_associated_sf"/>
</dbReference>
<keyword evidence="6 12" id="KW-0812">Transmembrane</keyword>
<dbReference type="InterPro" id="IPR023395">
    <property type="entry name" value="MCP_dom_sf"/>
</dbReference>
<evidence type="ECO:0000259" key="13">
    <source>
        <dbReference type="PROSITE" id="PS50125"/>
    </source>
</evidence>
<feature type="domain" description="Guanylate cyclase" evidence="13">
    <location>
        <begin position="903"/>
        <end position="1033"/>
    </location>
</feature>
<dbReference type="PROSITE" id="PS50125">
    <property type="entry name" value="GUANYLATE_CYCLASE_2"/>
    <property type="match status" value="1"/>
</dbReference>
<dbReference type="Pfam" id="PF00211">
    <property type="entry name" value="Guanylate_cyc"/>
    <property type="match status" value="1"/>
</dbReference>
<evidence type="ECO:0000256" key="4">
    <source>
        <dbReference type="ARBA" id="ARBA00012202"/>
    </source>
</evidence>